<dbReference type="Proteomes" id="UP000886886">
    <property type="component" value="Unassembled WGS sequence"/>
</dbReference>
<dbReference type="GO" id="GO:0000287">
    <property type="term" value="F:magnesium ion binding"/>
    <property type="evidence" value="ECO:0007669"/>
    <property type="project" value="TreeGrafter"/>
</dbReference>
<dbReference type="NCBIfam" id="TIGR01484">
    <property type="entry name" value="HAD-SF-IIB"/>
    <property type="match status" value="1"/>
</dbReference>
<name>A0A9D1CZP9_9FIRM</name>
<dbReference type="AlphaFoldDB" id="A0A9D1CZP9"/>
<proteinExistence type="predicted"/>
<dbReference type="Gene3D" id="3.40.50.1000">
    <property type="entry name" value="HAD superfamily/HAD-like"/>
    <property type="match status" value="1"/>
</dbReference>
<reference evidence="1" key="1">
    <citation type="submission" date="2020-10" db="EMBL/GenBank/DDBJ databases">
        <authorList>
            <person name="Gilroy R."/>
        </authorList>
    </citation>
    <scope>NUCLEOTIDE SEQUENCE</scope>
    <source>
        <strain evidence="1">ChiSjej3B21-11622</strain>
    </source>
</reference>
<gene>
    <name evidence="1" type="ORF">IAB26_01405</name>
</gene>
<dbReference type="InterPro" id="IPR000150">
    <property type="entry name" value="Cof"/>
</dbReference>
<sequence>MIKLIATDIDGTLLKEGTDQINPEMYEVIVKLKQQGVIFAAASGRTYSSLRRLFDPVANDMIFIAENGANVICRNYQMDYTLLNRKDAENLAFYIRKLPGCCLTASTVGPIYVEDRDPGFLDLLVNGYHNDVRVVEDVLKEEIKLIKMSIYKEDGVQDIAESVIREWQDRFRVAVAGDPWIDFMDRKADKGHALQKIQKIMKIAREETMVFGDNFNDIGMLNAAGESYAVASAHPEVQKKARHIAPSCEEEGVLKVLKELLMSISAKQEEQQNV</sequence>
<dbReference type="Gene3D" id="3.30.1240.10">
    <property type="match status" value="1"/>
</dbReference>
<dbReference type="GO" id="GO:0016791">
    <property type="term" value="F:phosphatase activity"/>
    <property type="evidence" value="ECO:0007669"/>
    <property type="project" value="TreeGrafter"/>
</dbReference>
<dbReference type="GO" id="GO:0005829">
    <property type="term" value="C:cytosol"/>
    <property type="evidence" value="ECO:0007669"/>
    <property type="project" value="TreeGrafter"/>
</dbReference>
<dbReference type="SFLD" id="SFLDS00003">
    <property type="entry name" value="Haloacid_Dehalogenase"/>
    <property type="match status" value="1"/>
</dbReference>
<dbReference type="InterPro" id="IPR023214">
    <property type="entry name" value="HAD_sf"/>
</dbReference>
<protein>
    <submittedName>
        <fullName evidence="1">HAD family phosphatase</fullName>
    </submittedName>
</protein>
<dbReference type="CDD" id="cd07518">
    <property type="entry name" value="HAD_YbiV-Like"/>
    <property type="match status" value="1"/>
</dbReference>
<dbReference type="NCBIfam" id="TIGR00099">
    <property type="entry name" value="Cof-subfamily"/>
    <property type="match status" value="1"/>
</dbReference>
<dbReference type="InterPro" id="IPR036412">
    <property type="entry name" value="HAD-like_sf"/>
</dbReference>
<dbReference type="SUPFAM" id="SSF56784">
    <property type="entry name" value="HAD-like"/>
    <property type="match status" value="1"/>
</dbReference>
<organism evidence="1 2">
    <name type="scientific">Candidatus Limivivens merdigallinarum</name>
    <dbReference type="NCBI Taxonomy" id="2840859"/>
    <lineage>
        <taxon>Bacteria</taxon>
        <taxon>Bacillati</taxon>
        <taxon>Bacillota</taxon>
        <taxon>Clostridia</taxon>
        <taxon>Lachnospirales</taxon>
        <taxon>Lachnospiraceae</taxon>
        <taxon>Lachnospiraceae incertae sedis</taxon>
        <taxon>Candidatus Limivivens</taxon>
    </lineage>
</organism>
<comment type="caution">
    <text evidence="1">The sequence shown here is derived from an EMBL/GenBank/DDBJ whole genome shotgun (WGS) entry which is preliminary data.</text>
</comment>
<dbReference type="PANTHER" id="PTHR10000:SF8">
    <property type="entry name" value="HAD SUPERFAMILY HYDROLASE-LIKE, TYPE 3"/>
    <property type="match status" value="1"/>
</dbReference>
<dbReference type="SFLD" id="SFLDG01140">
    <property type="entry name" value="C2.B:_Phosphomannomutase_and_P"/>
    <property type="match status" value="1"/>
</dbReference>
<reference evidence="1" key="2">
    <citation type="journal article" date="2021" name="PeerJ">
        <title>Extensive microbial diversity within the chicken gut microbiome revealed by metagenomics and culture.</title>
        <authorList>
            <person name="Gilroy R."/>
            <person name="Ravi A."/>
            <person name="Getino M."/>
            <person name="Pursley I."/>
            <person name="Horton D.L."/>
            <person name="Alikhan N.F."/>
            <person name="Baker D."/>
            <person name="Gharbi K."/>
            <person name="Hall N."/>
            <person name="Watson M."/>
            <person name="Adriaenssens E.M."/>
            <person name="Foster-Nyarko E."/>
            <person name="Jarju S."/>
            <person name="Secka A."/>
            <person name="Antonio M."/>
            <person name="Oren A."/>
            <person name="Chaudhuri R.R."/>
            <person name="La Ragione R."/>
            <person name="Hildebrand F."/>
            <person name="Pallen M.J."/>
        </authorList>
    </citation>
    <scope>NUCLEOTIDE SEQUENCE</scope>
    <source>
        <strain evidence="1">ChiSjej3B21-11622</strain>
    </source>
</reference>
<dbReference type="Pfam" id="PF08282">
    <property type="entry name" value="Hydrolase_3"/>
    <property type="match status" value="1"/>
</dbReference>
<dbReference type="PANTHER" id="PTHR10000">
    <property type="entry name" value="PHOSPHOSERINE PHOSPHATASE"/>
    <property type="match status" value="1"/>
</dbReference>
<accession>A0A9D1CZP9</accession>
<evidence type="ECO:0000313" key="2">
    <source>
        <dbReference type="Proteomes" id="UP000886886"/>
    </source>
</evidence>
<evidence type="ECO:0000313" key="1">
    <source>
        <dbReference type="EMBL" id="HIQ95197.1"/>
    </source>
</evidence>
<dbReference type="EMBL" id="DVFT01000019">
    <property type="protein sequence ID" value="HIQ95197.1"/>
    <property type="molecule type" value="Genomic_DNA"/>
</dbReference>
<dbReference type="InterPro" id="IPR006379">
    <property type="entry name" value="HAD-SF_hydro_IIB"/>
</dbReference>